<proteinExistence type="predicted"/>
<keyword evidence="1" id="KW-1133">Transmembrane helix</keyword>
<dbReference type="AlphaFoldDB" id="A0A192D178"/>
<dbReference type="RefSeq" id="WP_068348720.1">
    <property type="nucleotide sequence ID" value="NZ_CP016033.1"/>
</dbReference>
<feature type="transmembrane region" description="Helical" evidence="1">
    <location>
        <begin position="201"/>
        <end position="230"/>
    </location>
</feature>
<accession>A0A192D178</accession>
<dbReference type="Proteomes" id="UP000078263">
    <property type="component" value="Chromosome"/>
</dbReference>
<keyword evidence="1" id="KW-0812">Transmembrane</keyword>
<feature type="transmembrane region" description="Helical" evidence="1">
    <location>
        <begin position="21"/>
        <end position="49"/>
    </location>
</feature>
<evidence type="ECO:0000256" key="1">
    <source>
        <dbReference type="SAM" id="Phobius"/>
    </source>
</evidence>
<feature type="transmembrane region" description="Helical" evidence="1">
    <location>
        <begin position="115"/>
        <end position="135"/>
    </location>
</feature>
<feature type="transmembrane region" description="Helical" evidence="1">
    <location>
        <begin position="69"/>
        <end position="90"/>
    </location>
</feature>
<dbReference type="OrthoDB" id="7391073at2"/>
<keyword evidence="3" id="KW-1185">Reference proteome</keyword>
<dbReference type="KEGG" id="pns:A9D12_00720"/>
<sequence>MEIGGVFATSWTMLRQRFWRLVGMWAVFALIQIVGVIVLSVVVIILGFAGLAGMGALLDSPGAGLGAGLGAGMIAVMAMTYAAYIMLVLAQQAALVTLASPQADGAFGPALRRGFASAPAFFAITLLLLIAYVAVNAAAEGVAALAGEPLVSDMIAALVMLPLTVYLGCRLAVLVPVVAVDGRRNPLAAVRRCWTLTRGRAGAVFAALVGFAGVTLAIFIVPFAAIIMLLASDTAAAAQPAWVALAPLSFFPVLVVYMIYAAAFAAALHHHLTDGGAEAMEAVFA</sequence>
<reference evidence="2 3" key="1">
    <citation type="submission" date="2016-05" db="EMBL/GenBank/DDBJ databases">
        <title>Compelete Genome Sequence of Bacteriochlorophyll-Synthesizing Bacterium Porphyrobacter neustonensis DSM 9434.</title>
        <authorList>
            <person name="Shi X.-L."/>
            <person name="Wu Y.-H."/>
            <person name="Cheng H."/>
            <person name="Xu L."/>
            <person name="Zhang X.-Q."/>
            <person name="Wang C.-S."/>
            <person name="Xu X.-W."/>
        </authorList>
    </citation>
    <scope>NUCLEOTIDE SEQUENCE [LARGE SCALE GENOMIC DNA]</scope>
    <source>
        <strain evidence="2 3">DSM 9434</strain>
    </source>
</reference>
<organism evidence="2 3">
    <name type="scientific">Erythrobacter neustonensis</name>
    <dbReference type="NCBI Taxonomy" id="1112"/>
    <lineage>
        <taxon>Bacteria</taxon>
        <taxon>Pseudomonadati</taxon>
        <taxon>Pseudomonadota</taxon>
        <taxon>Alphaproteobacteria</taxon>
        <taxon>Sphingomonadales</taxon>
        <taxon>Erythrobacteraceae</taxon>
        <taxon>Erythrobacter/Porphyrobacter group</taxon>
        <taxon>Erythrobacter</taxon>
    </lineage>
</organism>
<evidence type="ECO:0000313" key="3">
    <source>
        <dbReference type="Proteomes" id="UP000078263"/>
    </source>
</evidence>
<feature type="transmembrane region" description="Helical" evidence="1">
    <location>
        <begin position="242"/>
        <end position="268"/>
    </location>
</feature>
<gene>
    <name evidence="2" type="ORF">A9D12_00720</name>
</gene>
<protein>
    <submittedName>
        <fullName evidence="2">Uncharacterized protein</fullName>
    </submittedName>
</protein>
<keyword evidence="1" id="KW-0472">Membrane</keyword>
<evidence type="ECO:0000313" key="2">
    <source>
        <dbReference type="EMBL" id="ANK11716.1"/>
    </source>
</evidence>
<feature type="transmembrane region" description="Helical" evidence="1">
    <location>
        <begin position="155"/>
        <end position="180"/>
    </location>
</feature>
<dbReference type="EMBL" id="CP016033">
    <property type="protein sequence ID" value="ANK11716.1"/>
    <property type="molecule type" value="Genomic_DNA"/>
</dbReference>
<name>A0A192D178_9SPHN</name>